<evidence type="ECO:0000313" key="1">
    <source>
        <dbReference type="EMBL" id="QHT28221.1"/>
    </source>
</evidence>
<organism evidence="1">
    <name type="scientific">viral metagenome</name>
    <dbReference type="NCBI Taxonomy" id="1070528"/>
    <lineage>
        <taxon>unclassified sequences</taxon>
        <taxon>metagenomes</taxon>
        <taxon>organismal metagenomes</taxon>
    </lineage>
</organism>
<name>A0A6C0EHW4_9ZZZZ</name>
<protein>
    <submittedName>
        <fullName evidence="1">Uncharacterized protein</fullName>
    </submittedName>
</protein>
<proteinExistence type="predicted"/>
<dbReference type="EMBL" id="MN738853">
    <property type="protein sequence ID" value="QHT28221.1"/>
    <property type="molecule type" value="Genomic_DNA"/>
</dbReference>
<dbReference type="AlphaFoldDB" id="A0A6C0EHW4"/>
<reference evidence="1" key="1">
    <citation type="journal article" date="2020" name="Nature">
        <title>Giant virus diversity and host interactions through global metagenomics.</title>
        <authorList>
            <person name="Schulz F."/>
            <person name="Roux S."/>
            <person name="Paez-Espino D."/>
            <person name="Jungbluth S."/>
            <person name="Walsh D.A."/>
            <person name="Denef V.J."/>
            <person name="McMahon K.D."/>
            <person name="Konstantinidis K.T."/>
            <person name="Eloe-Fadrosh E.A."/>
            <person name="Kyrpides N.C."/>
            <person name="Woyke T."/>
        </authorList>
    </citation>
    <scope>NUCLEOTIDE SEQUENCE</scope>
    <source>
        <strain evidence="1">GVMAG-M-3300001348-25</strain>
    </source>
</reference>
<accession>A0A6C0EHW4</accession>
<sequence>MSIIPLSKNSHEYFLMKTNYLKGQPSVRTNKYKSIYFHNFYHEDMCTIWSFFFKNVVHCKSNYKYGHEYILNSFDSYDLIIINEFTNTDEITFQQIDRFMDIINKKGELWIFCSSQNKYDLITEVLDQYKQKYYQRDLSNKDNILYIISIEA</sequence>